<dbReference type="InterPro" id="IPR036249">
    <property type="entry name" value="Thioredoxin-like_sf"/>
</dbReference>
<evidence type="ECO:0000256" key="1">
    <source>
        <dbReference type="SAM" id="MobiDB-lite"/>
    </source>
</evidence>
<evidence type="ECO:0000313" key="4">
    <source>
        <dbReference type="Proteomes" id="UP001497457"/>
    </source>
</evidence>
<protein>
    <recommendedName>
        <fullName evidence="2">UBX domain-containing protein</fullName>
    </recommendedName>
</protein>
<dbReference type="CDD" id="cd02958">
    <property type="entry name" value="UAS"/>
    <property type="match status" value="1"/>
</dbReference>
<feature type="compositionally biased region" description="Acidic residues" evidence="1">
    <location>
        <begin position="189"/>
        <end position="218"/>
    </location>
</feature>
<dbReference type="InterPro" id="IPR006577">
    <property type="entry name" value="UAS"/>
</dbReference>
<dbReference type="PANTHER" id="PTHR23322">
    <property type="entry name" value="FAS-ASSOCIATED PROTEIN"/>
    <property type="match status" value="1"/>
</dbReference>
<dbReference type="Gene3D" id="1.10.8.10">
    <property type="entry name" value="DNA helicase RuvA subunit, C-terminal domain"/>
    <property type="match status" value="1"/>
</dbReference>
<dbReference type="Proteomes" id="UP001497457">
    <property type="component" value="Chromosome 1b"/>
</dbReference>
<dbReference type="SUPFAM" id="SSF54236">
    <property type="entry name" value="Ubiquitin-like"/>
    <property type="match status" value="1"/>
</dbReference>
<feature type="region of interest" description="Disordered" evidence="1">
    <location>
        <begin position="386"/>
        <end position="408"/>
    </location>
</feature>
<feature type="compositionally biased region" description="Acidic residues" evidence="1">
    <location>
        <begin position="457"/>
        <end position="471"/>
    </location>
</feature>
<feature type="region of interest" description="Disordered" evidence="1">
    <location>
        <begin position="231"/>
        <end position="252"/>
    </location>
</feature>
<feature type="region of interest" description="Disordered" evidence="1">
    <location>
        <begin position="421"/>
        <end position="471"/>
    </location>
</feature>
<dbReference type="AlphaFoldDB" id="A0ABC8VBB1"/>
<dbReference type="CDD" id="cd14273">
    <property type="entry name" value="UBA_TAP-C_like"/>
    <property type="match status" value="1"/>
</dbReference>
<evidence type="ECO:0000313" key="3">
    <source>
        <dbReference type="EMBL" id="CAL4886457.1"/>
    </source>
</evidence>
<dbReference type="InterPro" id="IPR050730">
    <property type="entry name" value="UBX_domain-protein"/>
</dbReference>
<dbReference type="Gene3D" id="3.10.20.90">
    <property type="entry name" value="Phosphatidylinositol 3-kinase Catalytic Subunit, Chain A, domain 1"/>
    <property type="match status" value="1"/>
</dbReference>
<name>A0ABC8VBB1_9POAL</name>
<dbReference type="SUPFAM" id="SSF46934">
    <property type="entry name" value="UBA-like"/>
    <property type="match status" value="1"/>
</dbReference>
<dbReference type="InterPro" id="IPR001012">
    <property type="entry name" value="UBX_dom"/>
</dbReference>
<gene>
    <name evidence="3" type="ORF">URODEC1_LOCUS1147</name>
</gene>
<feature type="compositionally biased region" description="Basic and acidic residues" evidence="1">
    <location>
        <begin position="150"/>
        <end position="163"/>
    </location>
</feature>
<dbReference type="Gene3D" id="3.40.30.10">
    <property type="entry name" value="Glutaredoxin"/>
    <property type="match status" value="1"/>
</dbReference>
<feature type="domain" description="UBX" evidence="2">
    <location>
        <begin position="472"/>
        <end position="557"/>
    </location>
</feature>
<dbReference type="InterPro" id="IPR009060">
    <property type="entry name" value="UBA-like_sf"/>
</dbReference>
<evidence type="ECO:0000259" key="2">
    <source>
        <dbReference type="PROSITE" id="PS50033"/>
    </source>
</evidence>
<accession>A0ABC8VBB1</accession>
<keyword evidence="4" id="KW-1185">Reference proteome</keyword>
<dbReference type="PROSITE" id="PS50033">
    <property type="entry name" value="UBX"/>
    <property type="match status" value="1"/>
</dbReference>
<sequence>MEKEMVSTFMEITACESHEYAVQHLGSCRWNLEEAVNRFFNSGGAAGAGASGVSAPIPSEAEAAMEHDDAGFGDDDDVRAPIPAHVEALYEYDDPYYYGDRIAAIDAPFGGLASYTAPAIPVQPALSEIIQPTGWGEGPEPGNVGQAAARAEDVDAAGKSHDDAAEEQAQDNSNSNSNEDDGGAMGSNGEEDDDNKNEQSDDDCNMSYDSSDEMDDYGLEMDEDDYASFAEDAEEDQQQPRPAARPRQQQGSLDDMYKLPSDLMFAGPFHFAKVRAATEDRFLLVNLQAQDFQSELYNRDLWSDEQVRGVVKGSFVLFLAQKKSASRYGLGDECSMVCTFYRLEDGQLPALLVLDPITGMLLKKWSGPMIPEEFPKFVGEYATSKPSTMSKPKFFTSTSAPAAVEPEPAAPTEIIPKPAAEAGEHQEPAAADKSAAPAAEAGSEAAEEPVPVPEAEQPADEMVEDDDDEPMEGEKMYRLRIRFPDGTMVAKEFGCKRKVASLFRFCRSTVRGGGEAAAEQKAFKIVRFAGGRFEPVQGDGGVTFEDLDLNCATVSVVLDT</sequence>
<feature type="compositionally biased region" description="Low complexity" evidence="1">
    <location>
        <begin position="239"/>
        <end position="250"/>
    </location>
</feature>
<dbReference type="SMART" id="SM00594">
    <property type="entry name" value="UAS"/>
    <property type="match status" value="1"/>
</dbReference>
<dbReference type="Pfam" id="PF14555">
    <property type="entry name" value="UBA_4"/>
    <property type="match status" value="1"/>
</dbReference>
<feature type="compositionally biased region" description="Polar residues" evidence="1">
    <location>
        <begin position="386"/>
        <end position="399"/>
    </location>
</feature>
<dbReference type="SUPFAM" id="SSF52833">
    <property type="entry name" value="Thioredoxin-like"/>
    <property type="match status" value="1"/>
</dbReference>
<feature type="region of interest" description="Disordered" evidence="1">
    <location>
        <begin position="131"/>
        <end position="218"/>
    </location>
</feature>
<dbReference type="EMBL" id="OZ075111">
    <property type="protein sequence ID" value="CAL4886457.1"/>
    <property type="molecule type" value="Genomic_DNA"/>
</dbReference>
<proteinExistence type="predicted"/>
<reference evidence="3" key="1">
    <citation type="submission" date="2024-10" db="EMBL/GenBank/DDBJ databases">
        <authorList>
            <person name="Ryan C."/>
        </authorList>
    </citation>
    <scope>NUCLEOTIDE SEQUENCE [LARGE SCALE GENOMIC DNA]</scope>
</reference>
<dbReference type="InterPro" id="IPR029071">
    <property type="entry name" value="Ubiquitin-like_domsf"/>
</dbReference>
<feature type="compositionally biased region" description="Low complexity" evidence="1">
    <location>
        <begin position="428"/>
        <end position="444"/>
    </location>
</feature>
<dbReference type="PANTHER" id="PTHR23322:SF64">
    <property type="entry name" value="OS02G0640700 PROTEIN"/>
    <property type="match status" value="1"/>
</dbReference>
<organism evidence="3 4">
    <name type="scientific">Urochloa decumbens</name>
    <dbReference type="NCBI Taxonomy" id="240449"/>
    <lineage>
        <taxon>Eukaryota</taxon>
        <taxon>Viridiplantae</taxon>
        <taxon>Streptophyta</taxon>
        <taxon>Embryophyta</taxon>
        <taxon>Tracheophyta</taxon>
        <taxon>Spermatophyta</taxon>
        <taxon>Magnoliopsida</taxon>
        <taxon>Liliopsida</taxon>
        <taxon>Poales</taxon>
        <taxon>Poaceae</taxon>
        <taxon>PACMAD clade</taxon>
        <taxon>Panicoideae</taxon>
        <taxon>Panicodae</taxon>
        <taxon>Paniceae</taxon>
        <taxon>Melinidinae</taxon>
        <taxon>Urochloa</taxon>
    </lineage>
</organism>